<name>A0A0G1M194_9BACT</name>
<proteinExistence type="predicted"/>
<evidence type="ECO:0000313" key="2">
    <source>
        <dbReference type="Proteomes" id="UP000034264"/>
    </source>
</evidence>
<protein>
    <recommendedName>
        <fullName evidence="3">Twin-arginine translocation signal domain-containing protein</fullName>
    </recommendedName>
</protein>
<dbReference type="SUPFAM" id="SSF75011">
    <property type="entry name" value="3-carboxy-cis,cis-mucoante lactonizing enzyme"/>
    <property type="match status" value="1"/>
</dbReference>
<accession>A0A0G1M194</accession>
<evidence type="ECO:0008006" key="3">
    <source>
        <dbReference type="Google" id="ProtNLM"/>
    </source>
</evidence>
<dbReference type="EMBL" id="LCKS01000016">
    <property type="protein sequence ID" value="KKU01842.1"/>
    <property type="molecule type" value="Genomic_DNA"/>
</dbReference>
<dbReference type="AlphaFoldDB" id="A0A0G1M194"/>
<gene>
    <name evidence="1" type="ORF">UX05_C0016G0013</name>
</gene>
<evidence type="ECO:0000313" key="1">
    <source>
        <dbReference type="EMBL" id="KKU01842.1"/>
    </source>
</evidence>
<organism evidence="1 2">
    <name type="scientific">Candidatus Amesbacteria bacterium GW2011_GWC2_45_19</name>
    <dbReference type="NCBI Taxonomy" id="1618366"/>
    <lineage>
        <taxon>Bacteria</taxon>
        <taxon>Candidatus Amesiibacteriota</taxon>
    </lineage>
</organism>
<dbReference type="Proteomes" id="UP000034264">
    <property type="component" value="Unassembled WGS sequence"/>
</dbReference>
<sequence length="395" mass="43641">MSEITRRDFIKLMGTAAGAVVLNSFGLAKAEGQSNKIETAEQLLSRKEHFKPFNRGNAEWQYVEFQYSNAGNERIGITTSISELTNPHTGEKTQQLLVMRHNLNTGETKKNVYDGTRTFDEATSKYTFIDGENNQLAEFSYDENGDKYLLKIKTGEFDSDEIDSSGLVLRPQGNLIPVSKDGNFTVASFEGGKVVTNYFADHVRVEKQNGDIVGYGRRDSENLELEGLPPTQLDIDHTWVHTSGLRADGKRFFITAWGSKTGGQFNFVDVLIVDPATGYQESFVQFNEEDTDFIINFTSSSAEQETPAGQSKKPEFQMAHGGKVITTAGNETLFELEVDGNPGQIIDSKGFLSMVEAHGRVIAGSVLGSAVTSSDSAIWETTDEKYSTFLPIIQK</sequence>
<reference evidence="1 2" key="1">
    <citation type="journal article" date="2015" name="Nature">
        <title>rRNA introns, odd ribosomes, and small enigmatic genomes across a large radiation of phyla.</title>
        <authorList>
            <person name="Brown C.T."/>
            <person name="Hug L.A."/>
            <person name="Thomas B.C."/>
            <person name="Sharon I."/>
            <person name="Castelle C.J."/>
            <person name="Singh A."/>
            <person name="Wilkins M.J."/>
            <person name="Williams K.H."/>
            <person name="Banfield J.F."/>
        </authorList>
    </citation>
    <scope>NUCLEOTIDE SEQUENCE [LARGE SCALE GENOMIC DNA]</scope>
</reference>
<dbReference type="InterPro" id="IPR019546">
    <property type="entry name" value="TAT_signal_bac_arc"/>
</dbReference>
<dbReference type="InterPro" id="IPR006311">
    <property type="entry name" value="TAT_signal"/>
</dbReference>
<dbReference type="PROSITE" id="PS51318">
    <property type="entry name" value="TAT"/>
    <property type="match status" value="1"/>
</dbReference>
<comment type="caution">
    <text evidence="1">The sequence shown here is derived from an EMBL/GenBank/DDBJ whole genome shotgun (WGS) entry which is preliminary data.</text>
</comment>
<dbReference type="NCBIfam" id="TIGR01409">
    <property type="entry name" value="TAT_signal_seq"/>
    <property type="match status" value="1"/>
</dbReference>